<dbReference type="InterPro" id="IPR036388">
    <property type="entry name" value="WH-like_DNA-bd_sf"/>
</dbReference>
<dbReference type="PIRSF" id="PIRSF019455">
    <property type="entry name" value="CopR_AtkY"/>
    <property type="match status" value="1"/>
</dbReference>
<keyword evidence="4" id="KW-0804">Transcription</keyword>
<dbReference type="STRING" id="1833852.B0537_06550"/>
<dbReference type="Proteomes" id="UP000189464">
    <property type="component" value="Chromosome"/>
</dbReference>
<proteinExistence type="inferred from homology"/>
<dbReference type="Gene3D" id="1.10.4040.10">
    <property type="entry name" value="Penicillinase repressor domain"/>
    <property type="match status" value="1"/>
</dbReference>
<dbReference type="SUPFAM" id="SSF46785">
    <property type="entry name" value="Winged helix' DNA-binding domain"/>
    <property type="match status" value="1"/>
</dbReference>
<dbReference type="RefSeq" id="WP_077713791.1">
    <property type="nucleotide sequence ID" value="NZ_CP019698.1"/>
</dbReference>
<evidence type="ECO:0000256" key="2">
    <source>
        <dbReference type="ARBA" id="ARBA00023015"/>
    </source>
</evidence>
<evidence type="ECO:0000256" key="3">
    <source>
        <dbReference type="ARBA" id="ARBA00023125"/>
    </source>
</evidence>
<dbReference type="InterPro" id="IPR005650">
    <property type="entry name" value="BlaI_family"/>
</dbReference>
<evidence type="ECO:0000313" key="6">
    <source>
        <dbReference type="Proteomes" id="UP000189464"/>
    </source>
</evidence>
<evidence type="ECO:0000256" key="1">
    <source>
        <dbReference type="ARBA" id="ARBA00011046"/>
    </source>
</evidence>
<dbReference type="Gene3D" id="1.10.10.10">
    <property type="entry name" value="Winged helix-like DNA-binding domain superfamily/Winged helix DNA-binding domain"/>
    <property type="match status" value="1"/>
</dbReference>
<dbReference type="AlphaFoldDB" id="A0A1S6IVG8"/>
<keyword evidence="3" id="KW-0238">DNA-binding</keyword>
<dbReference type="OrthoDB" id="9795583at2"/>
<accession>A0A1S6IVG8</accession>
<dbReference type="InterPro" id="IPR036390">
    <property type="entry name" value="WH_DNA-bd_sf"/>
</dbReference>
<name>A0A1S6IVG8_9FIRM</name>
<sequence length="124" mass="14418">MRPLPKISDAEWQVMKVIWAESPATANDVIKKLDGVMPWNDKTIKTLLGRLVKKGAISYQKEGRTHVYFPLVSEEECIKEENRSFLKRVYDGALSVMFVNFLEQHKLSPKEIEELKEILDKKQQ</sequence>
<comment type="similarity">
    <text evidence="1">Belongs to the BlaI transcriptional regulatory family.</text>
</comment>
<evidence type="ECO:0000256" key="4">
    <source>
        <dbReference type="ARBA" id="ARBA00023163"/>
    </source>
</evidence>
<keyword evidence="2" id="KW-0805">Transcription regulation</keyword>
<dbReference type="EMBL" id="CP019698">
    <property type="protein sequence ID" value="AQS58770.1"/>
    <property type="molecule type" value="Genomic_DNA"/>
</dbReference>
<dbReference type="GO" id="GO:0003677">
    <property type="term" value="F:DNA binding"/>
    <property type="evidence" value="ECO:0007669"/>
    <property type="project" value="UniProtKB-KW"/>
</dbReference>
<organism evidence="5 6">
    <name type="scientific">Desulforamulus ferrireducens</name>
    <dbReference type="NCBI Taxonomy" id="1833852"/>
    <lineage>
        <taxon>Bacteria</taxon>
        <taxon>Bacillati</taxon>
        <taxon>Bacillota</taxon>
        <taxon>Clostridia</taxon>
        <taxon>Eubacteriales</taxon>
        <taxon>Peptococcaceae</taxon>
        <taxon>Desulforamulus</taxon>
    </lineage>
</organism>
<dbReference type="GO" id="GO:0045892">
    <property type="term" value="P:negative regulation of DNA-templated transcription"/>
    <property type="evidence" value="ECO:0007669"/>
    <property type="project" value="InterPro"/>
</dbReference>
<reference evidence="5 6" key="1">
    <citation type="journal article" date="2016" name="Int. J. Syst. Evol. Microbiol.">
        <title>Desulfotomaculum ferrireducens sp. nov., a moderately thermophilic sulfate-reducing and dissimilatory Fe(III)-reducing bacterium isolated from compost.</title>
        <authorList>
            <person name="Yang G."/>
            <person name="Guo J."/>
            <person name="Zhuang L."/>
            <person name="Yuan Y."/>
            <person name="Zhou S."/>
        </authorList>
    </citation>
    <scope>NUCLEOTIDE SEQUENCE [LARGE SCALE GENOMIC DNA]</scope>
    <source>
        <strain evidence="5 6">GSS09</strain>
    </source>
</reference>
<gene>
    <name evidence="5" type="ORF">B0537_06550</name>
</gene>
<dbReference type="KEGG" id="dfg:B0537_06550"/>
<evidence type="ECO:0000313" key="5">
    <source>
        <dbReference type="EMBL" id="AQS58770.1"/>
    </source>
</evidence>
<protein>
    <submittedName>
        <fullName evidence="5">Transcriptional regulator</fullName>
    </submittedName>
</protein>
<keyword evidence="6" id="KW-1185">Reference proteome</keyword>
<dbReference type="Pfam" id="PF03965">
    <property type="entry name" value="Penicillinase_R"/>
    <property type="match status" value="1"/>
</dbReference>